<gene>
    <name evidence="10" type="ORF">CP963_08610</name>
</gene>
<dbReference type="InterPro" id="IPR036388">
    <property type="entry name" value="WH-like_DNA-bd_sf"/>
</dbReference>
<dbReference type="GO" id="GO:0006355">
    <property type="term" value="P:regulation of DNA-templated transcription"/>
    <property type="evidence" value="ECO:0007669"/>
    <property type="project" value="InterPro"/>
</dbReference>
<dbReference type="GO" id="GO:0005829">
    <property type="term" value="C:cytosol"/>
    <property type="evidence" value="ECO:0007669"/>
    <property type="project" value="TreeGrafter"/>
</dbReference>
<evidence type="ECO:0000259" key="8">
    <source>
        <dbReference type="PROSITE" id="PS50110"/>
    </source>
</evidence>
<dbReference type="SUPFAM" id="SSF52172">
    <property type="entry name" value="CheY-like"/>
    <property type="match status" value="1"/>
</dbReference>
<dbReference type="SMART" id="SM00448">
    <property type="entry name" value="REC"/>
    <property type="match status" value="1"/>
</dbReference>
<dbReference type="EMBL" id="NXII01000010">
    <property type="protein sequence ID" value="RXI40442.1"/>
    <property type="molecule type" value="Genomic_DNA"/>
</dbReference>
<evidence type="ECO:0000313" key="10">
    <source>
        <dbReference type="EMBL" id="RXI40442.1"/>
    </source>
</evidence>
<dbReference type="Pfam" id="PF00486">
    <property type="entry name" value="Trans_reg_C"/>
    <property type="match status" value="1"/>
</dbReference>
<keyword evidence="1 6" id="KW-0597">Phosphoprotein</keyword>
<feature type="domain" description="Response regulatory" evidence="8">
    <location>
        <begin position="9"/>
        <end position="123"/>
    </location>
</feature>
<feature type="DNA-binding region" description="OmpR/PhoB-type" evidence="7">
    <location>
        <begin position="135"/>
        <end position="229"/>
    </location>
</feature>
<evidence type="ECO:0000259" key="9">
    <source>
        <dbReference type="PROSITE" id="PS51755"/>
    </source>
</evidence>
<dbReference type="PANTHER" id="PTHR48111">
    <property type="entry name" value="REGULATOR OF RPOS"/>
    <property type="match status" value="1"/>
</dbReference>
<organism evidence="10 11">
    <name type="scientific">Arcobacter cloacae</name>
    <dbReference type="NCBI Taxonomy" id="1054034"/>
    <lineage>
        <taxon>Bacteria</taxon>
        <taxon>Pseudomonadati</taxon>
        <taxon>Campylobacterota</taxon>
        <taxon>Epsilonproteobacteria</taxon>
        <taxon>Campylobacterales</taxon>
        <taxon>Arcobacteraceae</taxon>
        <taxon>Arcobacter</taxon>
    </lineage>
</organism>
<dbReference type="SMART" id="SM00862">
    <property type="entry name" value="Trans_reg_C"/>
    <property type="match status" value="1"/>
</dbReference>
<comment type="caution">
    <text evidence="10">The sequence shown here is derived from an EMBL/GenBank/DDBJ whole genome shotgun (WGS) entry which is preliminary data.</text>
</comment>
<evidence type="ECO:0000256" key="7">
    <source>
        <dbReference type="PROSITE-ProRule" id="PRU01091"/>
    </source>
</evidence>
<dbReference type="GO" id="GO:0000976">
    <property type="term" value="F:transcription cis-regulatory region binding"/>
    <property type="evidence" value="ECO:0007669"/>
    <property type="project" value="TreeGrafter"/>
</dbReference>
<dbReference type="AlphaFoldDB" id="A0AA94FGG7"/>
<dbReference type="SUPFAM" id="SSF46894">
    <property type="entry name" value="C-terminal effector domain of the bipartite response regulators"/>
    <property type="match status" value="1"/>
</dbReference>
<dbReference type="PANTHER" id="PTHR48111:SF1">
    <property type="entry name" value="TWO-COMPONENT RESPONSE REGULATOR ORR33"/>
    <property type="match status" value="1"/>
</dbReference>
<dbReference type="InterPro" id="IPR001789">
    <property type="entry name" value="Sig_transdc_resp-reg_receiver"/>
</dbReference>
<dbReference type="GO" id="GO:0000156">
    <property type="term" value="F:phosphorelay response regulator activity"/>
    <property type="evidence" value="ECO:0007669"/>
    <property type="project" value="TreeGrafter"/>
</dbReference>
<dbReference type="Pfam" id="PF00072">
    <property type="entry name" value="Response_reg"/>
    <property type="match status" value="1"/>
</dbReference>
<sequence length="229" mass="27464">MMYDLYPYKILVVEDEEAIRKNYMIFLKMFFKEVFEAENGEIAYNLYKSEKPDIMIVDINIPKLNGLDLIKKIREKDFATKIIILTAHSDKYFLFESISLKLTKYLVKPVSRKDLNEALDLAINEMCQYTILNIKKVQLTNEYSWHSELRQLKFHNKIVDLTTKERNFLELLLSHKNRAFNYDEIFEYVWTEEEMVSINSLKNMVKRLRKKLPENIISNVFNEGYKINF</sequence>
<protein>
    <submittedName>
        <fullName evidence="10">DNA-binding response regulator</fullName>
    </submittedName>
</protein>
<keyword evidence="2" id="KW-0902">Two-component regulatory system</keyword>
<keyword evidence="5" id="KW-0804">Transcription</keyword>
<evidence type="ECO:0000256" key="5">
    <source>
        <dbReference type="ARBA" id="ARBA00023163"/>
    </source>
</evidence>
<keyword evidence="3" id="KW-0805">Transcription regulation</keyword>
<dbReference type="PROSITE" id="PS50110">
    <property type="entry name" value="RESPONSE_REGULATORY"/>
    <property type="match status" value="1"/>
</dbReference>
<dbReference type="CDD" id="cd00383">
    <property type="entry name" value="trans_reg_C"/>
    <property type="match status" value="1"/>
</dbReference>
<dbReference type="InterPro" id="IPR001867">
    <property type="entry name" value="OmpR/PhoB-type_DNA-bd"/>
</dbReference>
<name>A0AA94FGG7_9BACT</name>
<accession>A0AA94FGG7</accession>
<dbReference type="InterPro" id="IPR011006">
    <property type="entry name" value="CheY-like_superfamily"/>
</dbReference>
<dbReference type="GO" id="GO:0032993">
    <property type="term" value="C:protein-DNA complex"/>
    <property type="evidence" value="ECO:0007669"/>
    <property type="project" value="TreeGrafter"/>
</dbReference>
<evidence type="ECO:0000256" key="3">
    <source>
        <dbReference type="ARBA" id="ARBA00023015"/>
    </source>
</evidence>
<evidence type="ECO:0000256" key="2">
    <source>
        <dbReference type="ARBA" id="ARBA00023012"/>
    </source>
</evidence>
<evidence type="ECO:0000256" key="1">
    <source>
        <dbReference type="ARBA" id="ARBA00022553"/>
    </source>
</evidence>
<dbReference type="Gene3D" id="3.40.50.2300">
    <property type="match status" value="1"/>
</dbReference>
<evidence type="ECO:0000313" key="11">
    <source>
        <dbReference type="Proteomes" id="UP000290378"/>
    </source>
</evidence>
<dbReference type="InterPro" id="IPR016032">
    <property type="entry name" value="Sig_transdc_resp-reg_C-effctor"/>
</dbReference>
<feature type="domain" description="OmpR/PhoB-type" evidence="9">
    <location>
        <begin position="135"/>
        <end position="229"/>
    </location>
</feature>
<evidence type="ECO:0000256" key="6">
    <source>
        <dbReference type="PROSITE-ProRule" id="PRU00169"/>
    </source>
</evidence>
<reference evidence="10 11" key="1">
    <citation type="submission" date="2017-09" db="EMBL/GenBank/DDBJ databases">
        <title>Genomics of the genus Arcobacter.</title>
        <authorList>
            <person name="Perez-Cataluna A."/>
            <person name="Figueras M.J."/>
            <person name="Salas-Masso N."/>
        </authorList>
    </citation>
    <scope>NUCLEOTIDE SEQUENCE [LARGE SCALE GENOMIC DNA]</scope>
    <source>
        <strain evidence="10 11">CECT 7834</strain>
    </source>
</reference>
<keyword evidence="4 7" id="KW-0238">DNA-binding</keyword>
<proteinExistence type="predicted"/>
<keyword evidence="11" id="KW-1185">Reference proteome</keyword>
<dbReference type="Proteomes" id="UP000290378">
    <property type="component" value="Unassembled WGS sequence"/>
</dbReference>
<feature type="modified residue" description="4-aspartylphosphate" evidence="6">
    <location>
        <position position="58"/>
    </location>
</feature>
<evidence type="ECO:0000256" key="4">
    <source>
        <dbReference type="ARBA" id="ARBA00023125"/>
    </source>
</evidence>
<dbReference type="CDD" id="cd17536">
    <property type="entry name" value="REC_YesN-like"/>
    <property type="match status" value="1"/>
</dbReference>
<dbReference type="PROSITE" id="PS51755">
    <property type="entry name" value="OMPR_PHOB"/>
    <property type="match status" value="1"/>
</dbReference>
<dbReference type="InterPro" id="IPR039420">
    <property type="entry name" value="WalR-like"/>
</dbReference>
<dbReference type="Gene3D" id="1.10.10.10">
    <property type="entry name" value="Winged helix-like DNA-binding domain superfamily/Winged helix DNA-binding domain"/>
    <property type="match status" value="1"/>
</dbReference>